<dbReference type="GO" id="GO:0042026">
    <property type="term" value="P:protein refolding"/>
    <property type="evidence" value="ECO:0007669"/>
    <property type="project" value="TreeGrafter"/>
</dbReference>
<dbReference type="Gene3D" id="1.10.287.480">
    <property type="entry name" value="helix hairpin bin"/>
    <property type="match status" value="1"/>
</dbReference>
<gene>
    <name evidence="6 7" type="primary">hslO</name>
    <name evidence="7" type="ORF">D0544_11310</name>
</gene>
<dbReference type="GO" id="GO:0005737">
    <property type="term" value="C:cytoplasm"/>
    <property type="evidence" value="ECO:0007669"/>
    <property type="project" value="UniProtKB-SubCell"/>
</dbReference>
<reference evidence="7 8" key="1">
    <citation type="submission" date="2018-08" db="EMBL/GenBank/DDBJ databases">
        <authorList>
            <person name="Khan S.A."/>
        </authorList>
    </citation>
    <scope>NUCLEOTIDE SEQUENCE [LARGE SCALE GENOMIC DNA]</scope>
    <source>
        <strain evidence="7 8">GTF-13</strain>
    </source>
</reference>
<evidence type="ECO:0000256" key="5">
    <source>
        <dbReference type="ARBA" id="ARBA00023284"/>
    </source>
</evidence>
<dbReference type="PANTHER" id="PTHR30111:SF1">
    <property type="entry name" value="33 KDA CHAPERONIN"/>
    <property type="match status" value="1"/>
</dbReference>
<reference evidence="7 8" key="2">
    <citation type="submission" date="2018-12" db="EMBL/GenBank/DDBJ databases">
        <title>Simiduia agarivorans gen. nov., sp. nov., a marine, agarolytic bacterium isolated from shallow coastal water from Keelung, Taiwan.</title>
        <authorList>
            <person name="Shieh W.Y."/>
        </authorList>
    </citation>
    <scope>NUCLEOTIDE SEQUENCE [LARGE SCALE GENOMIC DNA]</scope>
    <source>
        <strain evidence="7 8">GTF-13</strain>
    </source>
</reference>
<dbReference type="InterPro" id="IPR000397">
    <property type="entry name" value="Heat_shock_Hsp33"/>
</dbReference>
<dbReference type="SUPFAM" id="SSF64397">
    <property type="entry name" value="Hsp33 domain"/>
    <property type="match status" value="1"/>
</dbReference>
<accession>A0A3P3VL63</accession>
<feature type="disulfide bond" description="Redox-active" evidence="6">
    <location>
        <begin position="263"/>
        <end position="266"/>
    </location>
</feature>
<dbReference type="SUPFAM" id="SSF118352">
    <property type="entry name" value="HSP33 redox switch-like"/>
    <property type="match status" value="1"/>
</dbReference>
<dbReference type="Pfam" id="PF01430">
    <property type="entry name" value="HSP33"/>
    <property type="match status" value="1"/>
</dbReference>
<dbReference type="AlphaFoldDB" id="A0A3P3VL63"/>
<dbReference type="EMBL" id="QWEZ01000002">
    <property type="protein sequence ID" value="RRJ82456.1"/>
    <property type="molecule type" value="Genomic_DNA"/>
</dbReference>
<comment type="caution">
    <text evidence="7">The sequence shown here is derived from an EMBL/GenBank/DDBJ whole genome shotgun (WGS) entry which is preliminary data.</text>
</comment>
<dbReference type="InterPro" id="IPR023212">
    <property type="entry name" value="Hsp33_helix_hairpin_bin_dom_sf"/>
</dbReference>
<dbReference type="InterPro" id="IPR016153">
    <property type="entry name" value="Heat_shock_Hsp33_N"/>
</dbReference>
<keyword evidence="5 6" id="KW-0676">Redox-active center</keyword>
<comment type="PTM">
    <text evidence="6">Under oxidizing conditions two disulfide bonds are formed involving the reactive cysteines. Under reducing conditions zinc is bound to the reactive cysteines and the protein is inactive.</text>
</comment>
<keyword evidence="4 6" id="KW-0143">Chaperone</keyword>
<dbReference type="GO" id="GO:0044183">
    <property type="term" value="F:protein folding chaperone"/>
    <property type="evidence" value="ECO:0007669"/>
    <property type="project" value="TreeGrafter"/>
</dbReference>
<evidence type="ECO:0000313" key="8">
    <source>
        <dbReference type="Proteomes" id="UP000280792"/>
    </source>
</evidence>
<evidence type="ECO:0000256" key="6">
    <source>
        <dbReference type="HAMAP-Rule" id="MF_00117"/>
    </source>
</evidence>
<evidence type="ECO:0000256" key="3">
    <source>
        <dbReference type="ARBA" id="ARBA00023157"/>
    </source>
</evidence>
<dbReference type="Gene3D" id="3.90.1280.10">
    <property type="entry name" value="HSP33 redox switch-like"/>
    <property type="match status" value="1"/>
</dbReference>
<dbReference type="PANTHER" id="PTHR30111">
    <property type="entry name" value="33 KDA CHAPERONIN"/>
    <property type="match status" value="1"/>
</dbReference>
<dbReference type="Gene3D" id="3.55.30.10">
    <property type="entry name" value="Hsp33 domain"/>
    <property type="match status" value="1"/>
</dbReference>
<keyword evidence="2 6" id="KW-0862">Zinc</keyword>
<evidence type="ECO:0000256" key="2">
    <source>
        <dbReference type="ARBA" id="ARBA00022833"/>
    </source>
</evidence>
<keyword evidence="1 6" id="KW-0963">Cytoplasm</keyword>
<dbReference type="InterPro" id="IPR016154">
    <property type="entry name" value="Heat_shock_Hsp33_C"/>
</dbReference>
<comment type="function">
    <text evidence="6">Redox regulated molecular chaperone. Protects both thermally unfolding and oxidatively damaged proteins from irreversible aggregation. Plays an important role in the bacterial defense system toward oxidative stress.</text>
</comment>
<feature type="disulfide bond" description="Redox-active" evidence="6">
    <location>
        <begin position="230"/>
        <end position="232"/>
    </location>
</feature>
<dbReference type="PIRSF" id="PIRSF005261">
    <property type="entry name" value="Heat_shock_Hsp33"/>
    <property type="match status" value="1"/>
</dbReference>
<evidence type="ECO:0000256" key="4">
    <source>
        <dbReference type="ARBA" id="ARBA00023186"/>
    </source>
</evidence>
<dbReference type="GO" id="GO:0051082">
    <property type="term" value="F:unfolded protein binding"/>
    <property type="evidence" value="ECO:0007669"/>
    <property type="project" value="UniProtKB-UniRule"/>
</dbReference>
<dbReference type="CDD" id="cd00498">
    <property type="entry name" value="Hsp33"/>
    <property type="match status" value="1"/>
</dbReference>
<comment type="subcellular location">
    <subcellularLocation>
        <location evidence="6">Cytoplasm</location>
    </subcellularLocation>
</comment>
<dbReference type="Proteomes" id="UP000280792">
    <property type="component" value="Unassembled WGS sequence"/>
</dbReference>
<protein>
    <recommendedName>
        <fullName evidence="6">33 kDa chaperonin</fullName>
    </recommendedName>
    <alternativeName>
        <fullName evidence="6">Heat shock protein 33 homolog</fullName>
        <shortName evidence="6">HSP33</shortName>
    </alternativeName>
</protein>
<evidence type="ECO:0000313" key="7">
    <source>
        <dbReference type="EMBL" id="RRJ82456.1"/>
    </source>
</evidence>
<sequence length="290" mass="32494">MSSHDLSQRFIFDDTDTRGQLVRLDDSYRAALAAHQYPPAIHQLLGELCACAVLLSATLKFEGTLTLQARSAGPLSLLMVEINHHDQFRALARYEGSDPQGSLQTLMPAGQLAITIDPEQGKRYQGIVPFDGTSLADCFSHYFAQSEQLPTRLWLQADGQTAFGLLLQELPASEGRDKATADDDWQRLVLLADTLSAEEMLELPVDELLHRLYHEEQLRLFEPATVSFHCNCSHERTARALYGLGEEEVRKLLEEQPVIEVDCQFCSARYHFSAKQVDELFNAPPGGRLH</sequence>
<evidence type="ECO:0000256" key="1">
    <source>
        <dbReference type="ARBA" id="ARBA00022490"/>
    </source>
</evidence>
<comment type="similarity">
    <text evidence="6">Belongs to the HSP33 family.</text>
</comment>
<dbReference type="NCBIfam" id="NF001033">
    <property type="entry name" value="PRK00114.1"/>
    <property type="match status" value="1"/>
</dbReference>
<name>A0A3P3VL63_9GAMM</name>
<proteinExistence type="inferred from homology"/>
<keyword evidence="3 6" id="KW-1015">Disulfide bond</keyword>
<keyword evidence="8" id="KW-1185">Reference proteome</keyword>
<dbReference type="HAMAP" id="MF_00117">
    <property type="entry name" value="HslO"/>
    <property type="match status" value="1"/>
</dbReference>
<organism evidence="7 8">
    <name type="scientific">Aestuariirhabdus litorea</name>
    <dbReference type="NCBI Taxonomy" id="2528527"/>
    <lineage>
        <taxon>Bacteria</taxon>
        <taxon>Pseudomonadati</taxon>
        <taxon>Pseudomonadota</taxon>
        <taxon>Gammaproteobacteria</taxon>
        <taxon>Oceanospirillales</taxon>
        <taxon>Aestuariirhabdaceae</taxon>
        <taxon>Aestuariirhabdus</taxon>
    </lineage>
</organism>
<dbReference type="RefSeq" id="WP_125016201.1">
    <property type="nucleotide sequence ID" value="NZ_QWEZ01000002.1"/>
</dbReference>